<comment type="caution">
    <text evidence="2">The sequence shown here is derived from an EMBL/GenBank/DDBJ whole genome shotgun (WGS) entry which is preliminary data.</text>
</comment>
<name>A0A0E3BEN0_9BURK</name>
<dbReference type="EMBL" id="AWTN01000095">
    <property type="protein sequence ID" value="KGG90858.1"/>
    <property type="molecule type" value="Genomic_DNA"/>
</dbReference>
<dbReference type="AlphaFoldDB" id="A0A0E3BEN0"/>
<feature type="region of interest" description="Disordered" evidence="1">
    <location>
        <begin position="1"/>
        <end position="40"/>
    </location>
</feature>
<sequence length="133" mass="14209">MTNKPAHAAPLATMTATAPISETPKRKSSAMQDTKPATTEERMDAVETMLGHLIFLLEAEPNFTAEALARWIAKCRQAERDKGIADPRQQLVFARLCQKLGLDGADAPQETDPAAQQAAQTGSGTAQHKPAAS</sequence>
<dbReference type="Proteomes" id="UP000029567">
    <property type="component" value="Unassembled WGS sequence"/>
</dbReference>
<feature type="region of interest" description="Disordered" evidence="1">
    <location>
        <begin position="103"/>
        <end position="133"/>
    </location>
</feature>
<proteinExistence type="predicted"/>
<evidence type="ECO:0000313" key="3">
    <source>
        <dbReference type="Proteomes" id="UP000029567"/>
    </source>
</evidence>
<accession>A0A0E3BEN0</accession>
<evidence type="ECO:0000256" key="1">
    <source>
        <dbReference type="SAM" id="MobiDB-lite"/>
    </source>
</evidence>
<protein>
    <submittedName>
        <fullName evidence="2">Uncharacterized protein</fullName>
    </submittedName>
</protein>
<evidence type="ECO:0000313" key="2">
    <source>
        <dbReference type="EMBL" id="KGG90858.1"/>
    </source>
</evidence>
<feature type="compositionally biased region" description="Low complexity" evidence="1">
    <location>
        <begin position="1"/>
        <end position="19"/>
    </location>
</feature>
<organism evidence="2 3">
    <name type="scientific">Comamonas thiooxydans</name>
    <dbReference type="NCBI Taxonomy" id="363952"/>
    <lineage>
        <taxon>Bacteria</taxon>
        <taxon>Pseudomonadati</taxon>
        <taxon>Pseudomonadota</taxon>
        <taxon>Betaproteobacteria</taxon>
        <taxon>Burkholderiales</taxon>
        <taxon>Comamonadaceae</taxon>
        <taxon>Comamonas</taxon>
    </lineage>
</organism>
<gene>
    <name evidence="2" type="ORF">P245_15600</name>
</gene>
<reference evidence="2 3" key="1">
    <citation type="submission" date="2013-09" db="EMBL/GenBank/DDBJ databases">
        <title>High correlation between genotypes and phenotypes of environmental bacteria Comamonas testosteroni strains.</title>
        <authorList>
            <person name="Liu L."/>
            <person name="Zhu W."/>
            <person name="Xia X."/>
            <person name="Xu B."/>
            <person name="Luo M."/>
            <person name="Wang G."/>
        </authorList>
    </citation>
    <scope>NUCLEOTIDE SEQUENCE [LARGE SCALE GENOMIC DNA]</scope>
    <source>
        <strain evidence="2 3">JL14</strain>
    </source>
</reference>
<feature type="compositionally biased region" description="Low complexity" evidence="1">
    <location>
        <begin position="114"/>
        <end position="127"/>
    </location>
</feature>